<evidence type="ECO:0000313" key="6">
    <source>
        <dbReference type="EMBL" id="PZF85893.1"/>
    </source>
</evidence>
<organism evidence="6 7">
    <name type="scientific">Jiangella anatolica</name>
    <dbReference type="NCBI Taxonomy" id="2670374"/>
    <lineage>
        <taxon>Bacteria</taxon>
        <taxon>Bacillati</taxon>
        <taxon>Actinomycetota</taxon>
        <taxon>Actinomycetes</taxon>
        <taxon>Jiangellales</taxon>
        <taxon>Jiangellaceae</taxon>
        <taxon>Jiangella</taxon>
    </lineage>
</organism>
<dbReference type="Pfam" id="PF00440">
    <property type="entry name" value="TetR_N"/>
    <property type="match status" value="1"/>
</dbReference>
<dbReference type="PRINTS" id="PR00455">
    <property type="entry name" value="HTHTETR"/>
</dbReference>
<feature type="DNA-binding region" description="H-T-H motif" evidence="4">
    <location>
        <begin position="51"/>
        <end position="70"/>
    </location>
</feature>
<keyword evidence="1" id="KW-0805">Transcription regulation</keyword>
<dbReference type="GO" id="GO:0000976">
    <property type="term" value="F:transcription cis-regulatory region binding"/>
    <property type="evidence" value="ECO:0007669"/>
    <property type="project" value="TreeGrafter"/>
</dbReference>
<evidence type="ECO:0000256" key="1">
    <source>
        <dbReference type="ARBA" id="ARBA00023015"/>
    </source>
</evidence>
<dbReference type="GO" id="GO:0003700">
    <property type="term" value="F:DNA-binding transcription factor activity"/>
    <property type="evidence" value="ECO:0007669"/>
    <property type="project" value="TreeGrafter"/>
</dbReference>
<dbReference type="InterPro" id="IPR001647">
    <property type="entry name" value="HTH_TetR"/>
</dbReference>
<evidence type="ECO:0000256" key="4">
    <source>
        <dbReference type="PROSITE-ProRule" id="PRU00335"/>
    </source>
</evidence>
<proteinExistence type="predicted"/>
<dbReference type="InterPro" id="IPR036271">
    <property type="entry name" value="Tet_transcr_reg_TetR-rel_C_sf"/>
</dbReference>
<dbReference type="InterPro" id="IPR009057">
    <property type="entry name" value="Homeodomain-like_sf"/>
</dbReference>
<feature type="domain" description="HTH tetR-type" evidence="5">
    <location>
        <begin position="28"/>
        <end position="88"/>
    </location>
</feature>
<evidence type="ECO:0000256" key="2">
    <source>
        <dbReference type="ARBA" id="ARBA00023125"/>
    </source>
</evidence>
<sequence length="233" mass="25268">MTVSFSLMSQTASAKRRYDSTNRRARAAETRSRIVEAAARVFVEHGYARATIPRIAAEAGVAVETVYRSATGKAGLLEAAVLAAVAGGVERSDVPVEQRPAIQRIIAEPDPRRQLRAYAATQPGIWDRVGPLLRVLDAAAPTDDALQALRTQQGEFRHAGLRRFAGLLESRGALRPEVSADRAADIIWTVCGQATYDALVLACGWTHEEYERWIGDTLIHALLPPAELAGRSS</sequence>
<dbReference type="SUPFAM" id="SSF48498">
    <property type="entry name" value="Tetracyclin repressor-like, C-terminal domain"/>
    <property type="match status" value="1"/>
</dbReference>
<dbReference type="PANTHER" id="PTHR30055:SF234">
    <property type="entry name" value="HTH-TYPE TRANSCRIPTIONAL REGULATOR BETI"/>
    <property type="match status" value="1"/>
</dbReference>
<keyword evidence="7" id="KW-1185">Reference proteome</keyword>
<reference evidence="6 7" key="1">
    <citation type="submission" date="2018-01" db="EMBL/GenBank/DDBJ databases">
        <title>Draft genome sequence of Jiangella sp. GTF31.</title>
        <authorList>
            <person name="Sahin N."/>
            <person name="Ay H."/>
            <person name="Saygin H."/>
        </authorList>
    </citation>
    <scope>NUCLEOTIDE SEQUENCE [LARGE SCALE GENOMIC DNA]</scope>
    <source>
        <strain evidence="6 7">GTF31</strain>
    </source>
</reference>
<dbReference type="Proteomes" id="UP000248764">
    <property type="component" value="Unassembled WGS sequence"/>
</dbReference>
<evidence type="ECO:0000313" key="7">
    <source>
        <dbReference type="Proteomes" id="UP000248764"/>
    </source>
</evidence>
<comment type="caution">
    <text evidence="6">The sequence shown here is derived from an EMBL/GenBank/DDBJ whole genome shotgun (WGS) entry which is preliminary data.</text>
</comment>
<evidence type="ECO:0000259" key="5">
    <source>
        <dbReference type="PROSITE" id="PS50977"/>
    </source>
</evidence>
<evidence type="ECO:0000256" key="3">
    <source>
        <dbReference type="ARBA" id="ARBA00023163"/>
    </source>
</evidence>
<dbReference type="PANTHER" id="PTHR30055">
    <property type="entry name" value="HTH-TYPE TRANSCRIPTIONAL REGULATOR RUTR"/>
    <property type="match status" value="1"/>
</dbReference>
<protein>
    <submittedName>
        <fullName evidence="6">TetR/AcrR family transcriptional regulator</fullName>
    </submittedName>
</protein>
<keyword evidence="2 4" id="KW-0238">DNA-binding</keyword>
<dbReference type="SUPFAM" id="SSF46689">
    <property type="entry name" value="Homeodomain-like"/>
    <property type="match status" value="1"/>
</dbReference>
<name>A0A2W2D079_9ACTN</name>
<gene>
    <name evidence="6" type="ORF">C1I92_03155</name>
</gene>
<keyword evidence="3" id="KW-0804">Transcription</keyword>
<dbReference type="Gene3D" id="1.10.357.10">
    <property type="entry name" value="Tetracycline Repressor, domain 2"/>
    <property type="match status" value="1"/>
</dbReference>
<dbReference type="PROSITE" id="PS50977">
    <property type="entry name" value="HTH_TETR_2"/>
    <property type="match status" value="1"/>
</dbReference>
<accession>A0A2W2D079</accession>
<dbReference type="EMBL" id="POTW01000005">
    <property type="protein sequence ID" value="PZF85893.1"/>
    <property type="molecule type" value="Genomic_DNA"/>
</dbReference>
<dbReference type="InterPro" id="IPR050109">
    <property type="entry name" value="HTH-type_TetR-like_transc_reg"/>
</dbReference>
<dbReference type="AlphaFoldDB" id="A0A2W2D079"/>